<keyword evidence="2" id="KW-0479">Metal-binding</keyword>
<dbReference type="InterPro" id="IPR050815">
    <property type="entry name" value="TF_fung"/>
</dbReference>
<dbReference type="Gene3D" id="4.10.240.10">
    <property type="entry name" value="Zn(2)-C6 fungal-type DNA-binding domain"/>
    <property type="match status" value="1"/>
</dbReference>
<dbReference type="CDD" id="cd12148">
    <property type="entry name" value="fungal_TF_MHR"/>
    <property type="match status" value="1"/>
</dbReference>
<protein>
    <recommendedName>
        <fullName evidence="7">Zn(2)-C6 fungal-type domain-containing protein</fullName>
    </recommendedName>
</protein>
<dbReference type="OrthoDB" id="2943660at2759"/>
<keyword evidence="6" id="KW-0539">Nucleus</keyword>
<dbReference type="Pfam" id="PF04082">
    <property type="entry name" value="Fungal_trans"/>
    <property type="match status" value="1"/>
</dbReference>
<evidence type="ECO:0000256" key="3">
    <source>
        <dbReference type="ARBA" id="ARBA00023015"/>
    </source>
</evidence>
<organism evidence="8 9">
    <name type="scientific">Penicillium steckii</name>
    <dbReference type="NCBI Taxonomy" id="303698"/>
    <lineage>
        <taxon>Eukaryota</taxon>
        <taxon>Fungi</taxon>
        <taxon>Dikarya</taxon>
        <taxon>Ascomycota</taxon>
        <taxon>Pezizomycotina</taxon>
        <taxon>Eurotiomycetes</taxon>
        <taxon>Eurotiomycetidae</taxon>
        <taxon>Eurotiales</taxon>
        <taxon>Aspergillaceae</taxon>
        <taxon>Penicillium</taxon>
    </lineage>
</organism>
<name>A0A1V6TAW8_9EURO</name>
<dbReference type="PROSITE" id="PS50048">
    <property type="entry name" value="ZN2_CY6_FUNGAL_2"/>
    <property type="match status" value="1"/>
</dbReference>
<sequence length="587" mass="66437">MPVKPNAACTTCRSRKVACDRRKPKCGFCISNQFECEYAATRRPGVRAGYISKLDRRLVELEQRVHMLEGRNAQDSAPRCGSPTPVISESDIALPRGIFPPGQEIVHQQSNGSALGSSSASAEGETASSHSARFDPLSYPVLSELCAIWFKRYHPWFPILHQPSLIASLQQLKSSKDLDQYLAIKAICAVTLVDYESPLVSLDERSHWSVSLRDSICCQALKQVSLQSLQALLILSNMDYGEGRFEQFWNSIALCKRISSQLGCGTLVKKQVEQLSSSASVPPRLHPLSTTIIDREERIRAYWISEMLDSMSTVDVDWDTGASPPIPNGILPCSDSLWAFPEHIINVWSFGQFRYSSAFSLCIILSTNELWFVHGFLQKTWDLNNTNDRIQWQTEAQKIDERLTAWREEFVAAVYRLINAEFAEEERAEMDPNIVLTNCVLDVAVILLFQRMSTIPREIDPSTEPWQYATNRCIYACDNMVFKVRQMTDEELAVSNPHLVFCFFTVARFYIVYAKTVSADVPSGVRSMAYALLCSGKRWPLALKYENVIRTAISEHRSLISESSLPSRFFDLRYSTLNIKDDLRACQ</sequence>
<dbReference type="InterPro" id="IPR001138">
    <property type="entry name" value="Zn2Cys6_DnaBD"/>
</dbReference>
<evidence type="ECO:0000313" key="9">
    <source>
        <dbReference type="Proteomes" id="UP000191285"/>
    </source>
</evidence>
<evidence type="ECO:0000313" key="8">
    <source>
        <dbReference type="EMBL" id="OQE23009.1"/>
    </source>
</evidence>
<keyword evidence="4" id="KW-0238">DNA-binding</keyword>
<dbReference type="Pfam" id="PF00172">
    <property type="entry name" value="Zn_clus"/>
    <property type="match status" value="1"/>
</dbReference>
<comment type="caution">
    <text evidence="8">The sequence shown here is derived from an EMBL/GenBank/DDBJ whole genome shotgun (WGS) entry which is preliminary data.</text>
</comment>
<evidence type="ECO:0000259" key="7">
    <source>
        <dbReference type="PROSITE" id="PS50048"/>
    </source>
</evidence>
<dbReference type="PANTHER" id="PTHR47338">
    <property type="entry name" value="ZN(II)2CYS6 TRANSCRIPTION FACTOR (EUROFUNG)-RELATED"/>
    <property type="match status" value="1"/>
</dbReference>
<evidence type="ECO:0000256" key="6">
    <source>
        <dbReference type="ARBA" id="ARBA00023242"/>
    </source>
</evidence>
<keyword evidence="9" id="KW-1185">Reference proteome</keyword>
<dbReference type="InterPro" id="IPR007219">
    <property type="entry name" value="XnlR_reg_dom"/>
</dbReference>
<feature type="domain" description="Zn(2)-C6 fungal-type" evidence="7">
    <location>
        <begin position="8"/>
        <end position="38"/>
    </location>
</feature>
<evidence type="ECO:0000256" key="2">
    <source>
        <dbReference type="ARBA" id="ARBA00022723"/>
    </source>
</evidence>
<dbReference type="InterPro" id="IPR036864">
    <property type="entry name" value="Zn2-C6_fun-type_DNA-bd_sf"/>
</dbReference>
<dbReference type="PROSITE" id="PS00463">
    <property type="entry name" value="ZN2_CY6_FUNGAL_1"/>
    <property type="match status" value="1"/>
</dbReference>
<dbReference type="Proteomes" id="UP000191285">
    <property type="component" value="Unassembled WGS sequence"/>
</dbReference>
<dbReference type="GO" id="GO:0000981">
    <property type="term" value="F:DNA-binding transcription factor activity, RNA polymerase II-specific"/>
    <property type="evidence" value="ECO:0007669"/>
    <property type="project" value="InterPro"/>
</dbReference>
<dbReference type="EMBL" id="MLKD01000009">
    <property type="protein sequence ID" value="OQE23009.1"/>
    <property type="molecule type" value="Genomic_DNA"/>
</dbReference>
<dbReference type="SUPFAM" id="SSF57701">
    <property type="entry name" value="Zn2/Cys6 DNA-binding domain"/>
    <property type="match status" value="1"/>
</dbReference>
<dbReference type="CDD" id="cd00067">
    <property type="entry name" value="GAL4"/>
    <property type="match status" value="1"/>
</dbReference>
<dbReference type="GO" id="GO:0005634">
    <property type="term" value="C:nucleus"/>
    <property type="evidence" value="ECO:0007669"/>
    <property type="project" value="UniProtKB-SubCell"/>
</dbReference>
<dbReference type="AlphaFoldDB" id="A0A1V6TAW8"/>
<keyword evidence="3" id="KW-0805">Transcription regulation</keyword>
<evidence type="ECO:0000256" key="5">
    <source>
        <dbReference type="ARBA" id="ARBA00023163"/>
    </source>
</evidence>
<dbReference type="GO" id="GO:0008270">
    <property type="term" value="F:zinc ion binding"/>
    <property type="evidence" value="ECO:0007669"/>
    <property type="project" value="InterPro"/>
</dbReference>
<gene>
    <name evidence="8" type="ORF">PENSTE_c009G06448</name>
</gene>
<accession>A0A1V6TAW8</accession>
<proteinExistence type="predicted"/>
<dbReference type="GO" id="GO:0006351">
    <property type="term" value="P:DNA-templated transcription"/>
    <property type="evidence" value="ECO:0007669"/>
    <property type="project" value="InterPro"/>
</dbReference>
<keyword evidence="5" id="KW-0804">Transcription</keyword>
<reference evidence="9" key="1">
    <citation type="journal article" date="2017" name="Nat. Microbiol.">
        <title>Global analysis of biosynthetic gene clusters reveals vast potential of secondary metabolite production in Penicillium species.</title>
        <authorList>
            <person name="Nielsen J.C."/>
            <person name="Grijseels S."/>
            <person name="Prigent S."/>
            <person name="Ji B."/>
            <person name="Dainat J."/>
            <person name="Nielsen K.F."/>
            <person name="Frisvad J.C."/>
            <person name="Workman M."/>
            <person name="Nielsen J."/>
        </authorList>
    </citation>
    <scope>NUCLEOTIDE SEQUENCE [LARGE SCALE GENOMIC DNA]</scope>
    <source>
        <strain evidence="9">IBT 24891</strain>
    </source>
</reference>
<dbReference type="PANTHER" id="PTHR47338:SF20">
    <property type="entry name" value="ZN(II)2CYS6 TRANSCRIPTION FACTOR (EUROFUNG)"/>
    <property type="match status" value="1"/>
</dbReference>
<dbReference type="GO" id="GO:0003677">
    <property type="term" value="F:DNA binding"/>
    <property type="evidence" value="ECO:0007669"/>
    <property type="project" value="UniProtKB-KW"/>
</dbReference>
<dbReference type="SMART" id="SM00066">
    <property type="entry name" value="GAL4"/>
    <property type="match status" value="1"/>
</dbReference>
<evidence type="ECO:0000256" key="1">
    <source>
        <dbReference type="ARBA" id="ARBA00004123"/>
    </source>
</evidence>
<comment type="subcellular location">
    <subcellularLocation>
        <location evidence="1">Nucleus</location>
    </subcellularLocation>
</comment>
<evidence type="ECO:0000256" key="4">
    <source>
        <dbReference type="ARBA" id="ARBA00023125"/>
    </source>
</evidence>